<organism evidence="1 2">
    <name type="scientific">Streptomyces alanosinicus</name>
    <dbReference type="NCBI Taxonomy" id="68171"/>
    <lineage>
        <taxon>Bacteria</taxon>
        <taxon>Bacillati</taxon>
        <taxon>Actinomycetota</taxon>
        <taxon>Actinomycetes</taxon>
        <taxon>Kitasatosporales</taxon>
        <taxon>Streptomycetaceae</taxon>
        <taxon>Streptomyces</taxon>
    </lineage>
</organism>
<evidence type="ECO:0000313" key="1">
    <source>
        <dbReference type="EMBL" id="GHE11967.1"/>
    </source>
</evidence>
<protein>
    <submittedName>
        <fullName evidence="1">Uncharacterized protein</fullName>
    </submittedName>
</protein>
<proteinExistence type="predicted"/>
<comment type="caution">
    <text evidence="1">The sequence shown here is derived from an EMBL/GenBank/DDBJ whole genome shotgun (WGS) entry which is preliminary data.</text>
</comment>
<keyword evidence="2" id="KW-1185">Reference proteome</keyword>
<gene>
    <name evidence="1" type="ORF">GCM10010339_73590</name>
</gene>
<name>A0A918YR45_9ACTN</name>
<evidence type="ECO:0000313" key="2">
    <source>
        <dbReference type="Proteomes" id="UP000655443"/>
    </source>
</evidence>
<accession>A0A918YR45</accession>
<sequence>MLNGVSYKLISHQDNIIHPALAGLSRKDVTDQAPGSLLRGCEAADVTGDVRQRGTVQAAMTAR</sequence>
<dbReference type="EMBL" id="BMVG01000031">
    <property type="protein sequence ID" value="GHE11967.1"/>
    <property type="molecule type" value="Genomic_DNA"/>
</dbReference>
<reference evidence="1" key="1">
    <citation type="journal article" date="2014" name="Int. J. Syst. Evol. Microbiol.">
        <title>Complete genome sequence of Corynebacterium casei LMG S-19264T (=DSM 44701T), isolated from a smear-ripened cheese.</title>
        <authorList>
            <consortium name="US DOE Joint Genome Institute (JGI-PGF)"/>
            <person name="Walter F."/>
            <person name="Albersmeier A."/>
            <person name="Kalinowski J."/>
            <person name="Ruckert C."/>
        </authorList>
    </citation>
    <scope>NUCLEOTIDE SEQUENCE</scope>
    <source>
        <strain evidence="1">JCM 4714</strain>
    </source>
</reference>
<dbReference type="Proteomes" id="UP000655443">
    <property type="component" value="Unassembled WGS sequence"/>
</dbReference>
<reference evidence="1" key="2">
    <citation type="submission" date="2020-09" db="EMBL/GenBank/DDBJ databases">
        <authorList>
            <person name="Sun Q."/>
            <person name="Ohkuma M."/>
        </authorList>
    </citation>
    <scope>NUCLEOTIDE SEQUENCE</scope>
    <source>
        <strain evidence="1">JCM 4714</strain>
    </source>
</reference>
<dbReference type="AlphaFoldDB" id="A0A918YR45"/>